<dbReference type="FunFam" id="3.30.160.60:FF:001119">
    <property type="entry name" value="zinc finger protein 408"/>
    <property type="match status" value="1"/>
</dbReference>
<evidence type="ECO:0000313" key="8">
    <source>
        <dbReference type="EMBL" id="CAL4149138.1"/>
    </source>
</evidence>
<evidence type="ECO:0000256" key="4">
    <source>
        <dbReference type="ARBA" id="ARBA00022833"/>
    </source>
</evidence>
<evidence type="ECO:0000256" key="3">
    <source>
        <dbReference type="ARBA" id="ARBA00022771"/>
    </source>
</evidence>
<keyword evidence="9" id="KW-1185">Reference proteome</keyword>
<feature type="non-terminal residue" evidence="8">
    <location>
        <position position="195"/>
    </location>
</feature>
<dbReference type="FunFam" id="3.30.160.60:FF:000912">
    <property type="entry name" value="Zinc finger protein 660"/>
    <property type="match status" value="1"/>
</dbReference>
<dbReference type="Proteomes" id="UP001497623">
    <property type="component" value="Unassembled WGS sequence"/>
</dbReference>
<feature type="domain" description="C2H2-type" evidence="7">
    <location>
        <begin position="154"/>
        <end position="181"/>
    </location>
</feature>
<organism evidence="8 9">
    <name type="scientific">Meganyctiphanes norvegica</name>
    <name type="common">Northern krill</name>
    <name type="synonym">Thysanopoda norvegica</name>
    <dbReference type="NCBI Taxonomy" id="48144"/>
    <lineage>
        <taxon>Eukaryota</taxon>
        <taxon>Metazoa</taxon>
        <taxon>Ecdysozoa</taxon>
        <taxon>Arthropoda</taxon>
        <taxon>Crustacea</taxon>
        <taxon>Multicrustacea</taxon>
        <taxon>Malacostraca</taxon>
        <taxon>Eumalacostraca</taxon>
        <taxon>Eucarida</taxon>
        <taxon>Euphausiacea</taxon>
        <taxon>Euphausiidae</taxon>
        <taxon>Meganyctiphanes</taxon>
    </lineage>
</organism>
<reference evidence="8 9" key="1">
    <citation type="submission" date="2024-05" db="EMBL/GenBank/DDBJ databases">
        <authorList>
            <person name="Wallberg A."/>
        </authorList>
    </citation>
    <scope>NUCLEOTIDE SEQUENCE [LARGE SCALE GENOMIC DNA]</scope>
</reference>
<dbReference type="SUPFAM" id="SSF57667">
    <property type="entry name" value="beta-beta-alpha zinc fingers"/>
    <property type="match status" value="2"/>
</dbReference>
<proteinExistence type="predicted"/>
<dbReference type="PROSITE" id="PS00028">
    <property type="entry name" value="ZINC_FINGER_C2H2_1"/>
    <property type="match status" value="2"/>
</dbReference>
<evidence type="ECO:0000256" key="2">
    <source>
        <dbReference type="ARBA" id="ARBA00022737"/>
    </source>
</evidence>
<name>A0AAV2RZ08_MEGNR</name>
<keyword evidence="3 6" id="KW-0863">Zinc-finger</keyword>
<evidence type="ECO:0000256" key="1">
    <source>
        <dbReference type="ARBA" id="ARBA00022723"/>
    </source>
</evidence>
<keyword evidence="4" id="KW-0862">Zinc</keyword>
<dbReference type="GO" id="GO:0000981">
    <property type="term" value="F:DNA-binding transcription factor activity, RNA polymerase II-specific"/>
    <property type="evidence" value="ECO:0007669"/>
    <property type="project" value="TreeGrafter"/>
</dbReference>
<dbReference type="Gene3D" id="3.30.160.60">
    <property type="entry name" value="Classic Zinc Finger"/>
    <property type="match status" value="3"/>
</dbReference>
<dbReference type="Pfam" id="PF00096">
    <property type="entry name" value="zf-C2H2"/>
    <property type="match status" value="2"/>
</dbReference>
<evidence type="ECO:0000256" key="6">
    <source>
        <dbReference type="PROSITE-ProRule" id="PRU00042"/>
    </source>
</evidence>
<comment type="caution">
    <text evidence="8">The sequence shown here is derived from an EMBL/GenBank/DDBJ whole genome shotgun (WGS) entry which is preliminary data.</text>
</comment>
<dbReference type="GO" id="GO:0000978">
    <property type="term" value="F:RNA polymerase II cis-regulatory region sequence-specific DNA binding"/>
    <property type="evidence" value="ECO:0007669"/>
    <property type="project" value="TreeGrafter"/>
</dbReference>
<dbReference type="PANTHER" id="PTHR23235">
    <property type="entry name" value="KRUEPPEL-LIKE TRANSCRIPTION FACTOR"/>
    <property type="match status" value="1"/>
</dbReference>
<dbReference type="SMART" id="SM00355">
    <property type="entry name" value="ZnF_C2H2"/>
    <property type="match status" value="2"/>
</dbReference>
<dbReference type="PROSITE" id="PS50157">
    <property type="entry name" value="ZINC_FINGER_C2H2_2"/>
    <property type="match status" value="2"/>
</dbReference>
<dbReference type="PANTHER" id="PTHR23235:SF142">
    <property type="entry name" value="ZINC FINGER PROTEIN 384"/>
    <property type="match status" value="1"/>
</dbReference>
<sequence>MSEILDKEAARDNLSPEACIANVNKDDKGKRDPISDDWIMLCSRRKCAQGEGKYANIDIEMKPEIEVKWQILHKSINADVYLNGKAELGVNDDPVHSQCVEVIVKEDIDINEERNHIRTHTEEKQYQCSQCGKVCSKISHLKRHMRTHTGEKPYKCSICSKCFSQNTNLVRHQTTHTGEKAYHCSHCDKAYYQNS</sequence>
<dbReference type="InterPro" id="IPR036236">
    <property type="entry name" value="Znf_C2H2_sf"/>
</dbReference>
<dbReference type="EMBL" id="CAXKWB010036829">
    <property type="protein sequence ID" value="CAL4149138.1"/>
    <property type="molecule type" value="Genomic_DNA"/>
</dbReference>
<evidence type="ECO:0000256" key="5">
    <source>
        <dbReference type="ARBA" id="ARBA00023242"/>
    </source>
</evidence>
<gene>
    <name evidence="8" type="ORF">MNOR_LOCUS30337</name>
</gene>
<keyword evidence="2" id="KW-0677">Repeat</keyword>
<protein>
    <recommendedName>
        <fullName evidence="7">C2H2-type domain-containing protein</fullName>
    </recommendedName>
</protein>
<dbReference type="InterPro" id="IPR013087">
    <property type="entry name" value="Znf_C2H2_type"/>
</dbReference>
<dbReference type="GO" id="GO:0008270">
    <property type="term" value="F:zinc ion binding"/>
    <property type="evidence" value="ECO:0007669"/>
    <property type="project" value="UniProtKB-KW"/>
</dbReference>
<evidence type="ECO:0000313" key="9">
    <source>
        <dbReference type="Proteomes" id="UP001497623"/>
    </source>
</evidence>
<dbReference type="AlphaFoldDB" id="A0AAV2RZ08"/>
<keyword evidence="5" id="KW-0539">Nucleus</keyword>
<keyword evidence="1" id="KW-0479">Metal-binding</keyword>
<accession>A0AAV2RZ08</accession>
<feature type="domain" description="C2H2-type" evidence="7">
    <location>
        <begin position="126"/>
        <end position="153"/>
    </location>
</feature>
<evidence type="ECO:0000259" key="7">
    <source>
        <dbReference type="PROSITE" id="PS50157"/>
    </source>
</evidence>